<evidence type="ECO:0000313" key="1">
    <source>
        <dbReference type="EnsemblMetazoa" id="Aqu2.1.30561_001"/>
    </source>
</evidence>
<proteinExistence type="predicted"/>
<accession>A0A1X7USC2</accession>
<protein>
    <recommendedName>
        <fullName evidence="2">Reverse transcriptase domain-containing protein</fullName>
    </recommendedName>
</protein>
<reference evidence="1" key="1">
    <citation type="submission" date="2017-05" db="UniProtKB">
        <authorList>
            <consortium name="EnsemblMetazoa"/>
        </authorList>
    </citation>
    <scope>IDENTIFICATION</scope>
</reference>
<sequence length="115" mass="13150">MGMIPCLFVLKTTILDDSKCFNGIKSVADCSLLQEKLNEAMKWSDEWDLKFNIKKTALVRFSKKGYGPRSFDYEMQGNIISVSHTTRDLGVHFLSDADQINYCLQQKGMLKSNFL</sequence>
<name>A0A1X7USC2_AMPQE</name>
<dbReference type="AlphaFoldDB" id="A0A1X7USC2"/>
<dbReference type="EnsemblMetazoa" id="Aqu2.1.30561_001">
    <property type="protein sequence ID" value="Aqu2.1.30561_001"/>
    <property type="gene ID" value="Aqu2.1.30561"/>
</dbReference>
<dbReference type="InParanoid" id="A0A1X7USC2"/>
<evidence type="ECO:0008006" key="2">
    <source>
        <dbReference type="Google" id="ProtNLM"/>
    </source>
</evidence>
<organism evidence="1">
    <name type="scientific">Amphimedon queenslandica</name>
    <name type="common">Sponge</name>
    <dbReference type="NCBI Taxonomy" id="400682"/>
    <lineage>
        <taxon>Eukaryota</taxon>
        <taxon>Metazoa</taxon>
        <taxon>Porifera</taxon>
        <taxon>Demospongiae</taxon>
        <taxon>Heteroscleromorpha</taxon>
        <taxon>Haplosclerida</taxon>
        <taxon>Niphatidae</taxon>
        <taxon>Amphimedon</taxon>
    </lineage>
</organism>